<evidence type="ECO:0000313" key="10">
    <source>
        <dbReference type="Proteomes" id="UP000078368"/>
    </source>
</evidence>
<protein>
    <recommendedName>
        <fullName evidence="11">Glycosyl hydrolase family 32</fullName>
    </recommendedName>
</protein>
<feature type="compositionally biased region" description="Low complexity" evidence="5">
    <location>
        <begin position="53"/>
        <end position="76"/>
    </location>
</feature>
<comment type="similarity">
    <text evidence="1 4">Belongs to the glycosyl hydrolase 32 family.</text>
</comment>
<feature type="chain" id="PRO_5038331306" description="Glycosyl hydrolase family 32" evidence="6">
    <location>
        <begin position="26"/>
        <end position="737"/>
    </location>
</feature>
<dbReference type="STRING" id="1823756.A4H34_08445"/>
<feature type="domain" description="Glycosyl hydrolase family 32 N-terminal" evidence="7">
    <location>
        <begin position="492"/>
        <end position="565"/>
    </location>
</feature>
<gene>
    <name evidence="9" type="ORF">A4H34_08445</name>
</gene>
<dbReference type="RefSeq" id="WP_197480465.1">
    <property type="nucleotide sequence ID" value="NZ_LVZK01000002.1"/>
</dbReference>
<dbReference type="Gene3D" id="2.115.10.20">
    <property type="entry name" value="Glycosyl hydrolase domain, family 43"/>
    <property type="match status" value="2"/>
</dbReference>
<feature type="domain" description="Glycosyl hydrolase family 32 C-terminal" evidence="8">
    <location>
        <begin position="569"/>
        <end position="730"/>
    </location>
</feature>
<name>A0A179B2J9_9ACTO</name>
<dbReference type="InterPro" id="IPR001362">
    <property type="entry name" value="Glyco_hydro_32"/>
</dbReference>
<dbReference type="SUPFAM" id="SSF75005">
    <property type="entry name" value="Arabinanase/levansucrase/invertase"/>
    <property type="match status" value="2"/>
</dbReference>
<dbReference type="InterPro" id="IPR013189">
    <property type="entry name" value="Glyco_hydro_32_C"/>
</dbReference>
<keyword evidence="3 4" id="KW-0326">Glycosidase</keyword>
<organism evidence="9 10">
    <name type="scientific">Peptidiphaga gingivicola</name>
    <dbReference type="NCBI Taxonomy" id="2741497"/>
    <lineage>
        <taxon>Bacteria</taxon>
        <taxon>Bacillati</taxon>
        <taxon>Actinomycetota</taxon>
        <taxon>Actinomycetes</taxon>
        <taxon>Actinomycetales</taxon>
        <taxon>Actinomycetaceae</taxon>
        <taxon>Peptidiphaga</taxon>
    </lineage>
</organism>
<reference evidence="9 10" key="1">
    <citation type="submission" date="2016-04" db="EMBL/GenBank/DDBJ databases">
        <title>Peptidophaga gingivicola gen. nov., sp. nov., isolated from human subgingival plaque.</title>
        <authorList>
            <person name="Beall C.J."/>
            <person name="Mokrzan E.M."/>
            <person name="Griffen A.L."/>
            <person name="Leys E.J."/>
        </authorList>
    </citation>
    <scope>NUCLEOTIDE SEQUENCE [LARGE SCALE GENOMIC DNA]</scope>
    <source>
        <strain evidence="9 10">BA112</strain>
    </source>
</reference>
<dbReference type="InterPro" id="IPR013320">
    <property type="entry name" value="ConA-like_dom_sf"/>
</dbReference>
<feature type="region of interest" description="Disordered" evidence="5">
    <location>
        <begin position="29"/>
        <end position="106"/>
    </location>
</feature>
<dbReference type="InterPro" id="IPR013148">
    <property type="entry name" value="Glyco_hydro_32_N"/>
</dbReference>
<dbReference type="Gene3D" id="2.60.120.560">
    <property type="entry name" value="Exo-inulinase, domain 1"/>
    <property type="match status" value="1"/>
</dbReference>
<dbReference type="CDD" id="cd18622">
    <property type="entry name" value="GH32_Inu-like"/>
    <property type="match status" value="1"/>
</dbReference>
<dbReference type="SMART" id="SM00640">
    <property type="entry name" value="Glyco_32"/>
    <property type="match status" value="1"/>
</dbReference>
<dbReference type="SUPFAM" id="SSF49899">
    <property type="entry name" value="Concanavalin A-like lectins/glucanases"/>
    <property type="match status" value="1"/>
</dbReference>
<dbReference type="Pfam" id="PF08244">
    <property type="entry name" value="Glyco_hydro_32C"/>
    <property type="match status" value="1"/>
</dbReference>
<dbReference type="EMBL" id="LVZK01000002">
    <property type="protein sequence ID" value="OAP85615.1"/>
    <property type="molecule type" value="Genomic_DNA"/>
</dbReference>
<dbReference type="PROSITE" id="PS00609">
    <property type="entry name" value="GLYCOSYL_HYDROL_F32"/>
    <property type="match status" value="1"/>
</dbReference>
<feature type="domain" description="Glycosyl hydrolase family 32 N-terminal" evidence="7">
    <location>
        <begin position="100"/>
        <end position="354"/>
    </location>
</feature>
<feature type="compositionally biased region" description="Low complexity" evidence="5">
    <location>
        <begin position="29"/>
        <end position="45"/>
    </location>
</feature>
<accession>A0A179B2J9</accession>
<dbReference type="GO" id="GO:0004575">
    <property type="term" value="F:sucrose alpha-glucosidase activity"/>
    <property type="evidence" value="ECO:0007669"/>
    <property type="project" value="TreeGrafter"/>
</dbReference>
<sequence length="737" mass="79147">MKSFKKEPRAALSLAAAFLLPFTSAGCFSSEGASRPASAASSSRAQTGQTDGSSNRSSSTPSAGASASPNPEAASAQTPANSTAVSPPVDANDPWRPLTHYTPKGNWMNDPNGLVYHKGEYHLFYQYNPKGSDWGNMSWGHAVSSDLVHWKELGVAIPGTDQYGVFSGSAVVDARNTSGFGTADNPPMVAIWTRNDNASGIQSQSLAYSTDNGRTWTLHNGGAPVLDVKSKSFRDPKVFWDEKTKRWTMVLVKADEHKVSFYSSPNLKDWKFESDFGPVGDVSSVWECPDLFPMKVEGESGKTRWVLTVNTSPSAQYFVGDWDGKTFKADSSRTYTGKEGKTLADFEDDAYGSWTTSGSAFGNGPSHATGRDISGYVGSGYVNSYGSGDSDTGTLTSPEFTINANRLNMLIGGGSHPYSSVEGSQHTSVNVVVEGKVVATATGNDSAKMFWQSLDLKKWRGKKARVVIEDKNTSSHWGHITVDQIVLSDTPAFNESVPKVDYGHDYYASVTWEGAPDGKRYAVGWMSNWTYAKEVPTKTWRSAMSTVRELKLRKANGKERLVFSPVSSLNSLRTGGEFKKSDVTIEQGTTPLDAAASGKSLDISLTLDPLKAKESGISVLADATQDARGKTQGTRIGYDAAKQQIFVDRSNSGEVGFSPAFPGRSVADFKPGKDGLVHLRVIVDSSSVEVFADDGKLALTETVYPAAGADKVSLFAAGGEAKARSLSVWHLGSYRQG</sequence>
<dbReference type="PANTHER" id="PTHR42800">
    <property type="entry name" value="EXOINULINASE INUD (AFU_ORTHOLOGUE AFUA_5G00480)"/>
    <property type="match status" value="1"/>
</dbReference>
<dbReference type="AlphaFoldDB" id="A0A179B2J9"/>
<dbReference type="PROSITE" id="PS51257">
    <property type="entry name" value="PROKAR_LIPOPROTEIN"/>
    <property type="match status" value="1"/>
</dbReference>
<evidence type="ECO:0000256" key="3">
    <source>
        <dbReference type="ARBA" id="ARBA00023295"/>
    </source>
</evidence>
<dbReference type="Proteomes" id="UP000078368">
    <property type="component" value="Unassembled WGS sequence"/>
</dbReference>
<proteinExistence type="inferred from homology"/>
<evidence type="ECO:0000256" key="2">
    <source>
        <dbReference type="ARBA" id="ARBA00022801"/>
    </source>
</evidence>
<evidence type="ECO:0000256" key="6">
    <source>
        <dbReference type="SAM" id="SignalP"/>
    </source>
</evidence>
<keyword evidence="2 4" id="KW-0378">Hydrolase</keyword>
<keyword evidence="6" id="KW-0732">Signal</keyword>
<evidence type="ECO:0000256" key="4">
    <source>
        <dbReference type="RuleBase" id="RU362110"/>
    </source>
</evidence>
<dbReference type="Pfam" id="PF00251">
    <property type="entry name" value="Glyco_hydro_32N"/>
    <property type="match status" value="2"/>
</dbReference>
<dbReference type="InterPro" id="IPR018053">
    <property type="entry name" value="Glyco_hydro_32_AS"/>
</dbReference>
<keyword evidence="10" id="KW-1185">Reference proteome</keyword>
<evidence type="ECO:0000256" key="1">
    <source>
        <dbReference type="ARBA" id="ARBA00009902"/>
    </source>
</evidence>
<evidence type="ECO:0000313" key="9">
    <source>
        <dbReference type="EMBL" id="OAP85615.1"/>
    </source>
</evidence>
<comment type="caution">
    <text evidence="9">The sequence shown here is derived from an EMBL/GenBank/DDBJ whole genome shotgun (WGS) entry which is preliminary data.</text>
</comment>
<dbReference type="InterPro" id="IPR023296">
    <property type="entry name" value="Glyco_hydro_beta-prop_sf"/>
</dbReference>
<evidence type="ECO:0008006" key="11">
    <source>
        <dbReference type="Google" id="ProtNLM"/>
    </source>
</evidence>
<dbReference type="PANTHER" id="PTHR42800:SF1">
    <property type="entry name" value="EXOINULINASE INUD (AFU_ORTHOLOGUE AFUA_5G00480)"/>
    <property type="match status" value="1"/>
</dbReference>
<dbReference type="GO" id="GO:0005737">
    <property type="term" value="C:cytoplasm"/>
    <property type="evidence" value="ECO:0007669"/>
    <property type="project" value="TreeGrafter"/>
</dbReference>
<evidence type="ECO:0000259" key="8">
    <source>
        <dbReference type="Pfam" id="PF08244"/>
    </source>
</evidence>
<evidence type="ECO:0000256" key="5">
    <source>
        <dbReference type="SAM" id="MobiDB-lite"/>
    </source>
</evidence>
<feature type="signal peptide" evidence="6">
    <location>
        <begin position="1"/>
        <end position="25"/>
    </location>
</feature>
<evidence type="ECO:0000259" key="7">
    <source>
        <dbReference type="Pfam" id="PF00251"/>
    </source>
</evidence>
<dbReference type="GO" id="GO:0005987">
    <property type="term" value="P:sucrose catabolic process"/>
    <property type="evidence" value="ECO:0007669"/>
    <property type="project" value="TreeGrafter"/>
</dbReference>